<dbReference type="Pfam" id="PF00107">
    <property type="entry name" value="ADH_zinc_N"/>
    <property type="match status" value="1"/>
</dbReference>
<comment type="cofactor">
    <cofactor evidence="1 7">
        <name>Zn(2+)</name>
        <dbReference type="ChEBI" id="CHEBI:29105"/>
    </cofactor>
</comment>
<sequence length="385" mass="41221">MASSTMKALNYKGPFQVKVEEVDKPQLEHPDDIIVRVTTAAICGSDLHMYEGRTAAEPGITFGHENMGVVEELGTGVTLLQKGDRVVMPFNVADGRCRNCEEGRTAFCTGVNPGFAGGAYGYVAMGPYRGGQAQYIRVPYADFNALKLPAGKEHEADFILLADIFPTGWHGVELSGFRPGESIAVFGAGPVGLMAAYSAVLRGASRVFVIDRVPERLQAAEKIGCIPIEFTKGDAVDQIIEKNGGMVDRSVDAVGYQAVDKGGSSEQPNIVLENMIRVTRACGGLGIPGLYVPSDPGAPDDASAKGMISLSFGKLFEKGLSLATGQCNVKKYNRYLRDLIISGKAKPSFVVSHEIGLEDAESAYDKFDRRVDGYTKVIIHPNGGF</sequence>
<evidence type="ECO:0000256" key="3">
    <source>
        <dbReference type="ARBA" id="ARBA00022723"/>
    </source>
</evidence>
<evidence type="ECO:0000256" key="2">
    <source>
        <dbReference type="ARBA" id="ARBA00008072"/>
    </source>
</evidence>
<protein>
    <submittedName>
        <fullName evidence="11">S-(Hydroxymethyl)glutathione dehydrogenase</fullName>
    </submittedName>
</protein>
<evidence type="ECO:0000256" key="6">
    <source>
        <dbReference type="ARBA" id="ARBA00023027"/>
    </source>
</evidence>
<dbReference type="Proteomes" id="UP000078240">
    <property type="component" value="Unassembled WGS sequence"/>
</dbReference>
<keyword evidence="4 7" id="KW-0862">Zinc</keyword>
<dbReference type="Pfam" id="PF08240">
    <property type="entry name" value="ADH_N"/>
    <property type="match status" value="1"/>
</dbReference>
<proteinExistence type="inferred from homology"/>
<keyword evidence="3 7" id="KW-0479">Metal-binding</keyword>
<evidence type="ECO:0000313" key="10">
    <source>
        <dbReference type="EMBL" id="KAK4083319.1"/>
    </source>
</evidence>
<dbReference type="AlphaFoldDB" id="A0A179FPZ3"/>
<reference evidence="10" key="2">
    <citation type="submission" date="2023-11" db="EMBL/GenBank/DDBJ databases">
        <authorList>
            <person name="Beijen E."/>
            <person name="Ohm R.A."/>
        </authorList>
    </citation>
    <scope>NUCLEOTIDE SEQUENCE</scope>
    <source>
        <strain evidence="10">CBS 150709</strain>
    </source>
</reference>
<dbReference type="Proteomes" id="UP001287286">
    <property type="component" value="Unassembled WGS sequence"/>
</dbReference>
<evidence type="ECO:0000313" key="13">
    <source>
        <dbReference type="Proteomes" id="UP001287286"/>
    </source>
</evidence>
<keyword evidence="13" id="KW-1185">Reference proteome</keyword>
<dbReference type="CDD" id="cd08282">
    <property type="entry name" value="PFDH_like"/>
    <property type="match status" value="1"/>
</dbReference>
<dbReference type="EMBL" id="JAWRVI010000057">
    <property type="protein sequence ID" value="KAK4083319.1"/>
    <property type="molecule type" value="Genomic_DNA"/>
</dbReference>
<accession>A0A179FPZ3</accession>
<name>A0A179FPZ3_PURLI</name>
<dbReference type="EMBL" id="LSBH01000012">
    <property type="protein sequence ID" value="OAQ67447.1"/>
    <property type="molecule type" value="Genomic_DNA"/>
</dbReference>
<dbReference type="SUPFAM" id="SSF50129">
    <property type="entry name" value="GroES-like"/>
    <property type="match status" value="1"/>
</dbReference>
<reference evidence="11 12" key="1">
    <citation type="submission" date="2016-01" db="EMBL/GenBank/DDBJ databases">
        <title>Biosynthesis of antibiotic leucinostatins and their inhibition on Phytophthora in bio-control Purpureocillium lilacinum.</title>
        <authorList>
            <person name="Wang G."/>
            <person name="Liu Z."/>
            <person name="Lin R."/>
            <person name="Li E."/>
            <person name="Mao Z."/>
            <person name="Ling J."/>
            <person name="Yin W."/>
            <person name="Xie B."/>
        </authorList>
    </citation>
    <scope>NUCLEOTIDE SEQUENCE [LARGE SCALE GENOMIC DNA]</scope>
    <source>
        <strain evidence="11">PLBJ-1</strain>
    </source>
</reference>
<dbReference type="Gene3D" id="3.40.50.720">
    <property type="entry name" value="NAD(P)-binding Rossmann-like Domain"/>
    <property type="match status" value="1"/>
</dbReference>
<evidence type="ECO:0000259" key="8">
    <source>
        <dbReference type="Pfam" id="PF00107"/>
    </source>
</evidence>
<evidence type="ECO:0000256" key="5">
    <source>
        <dbReference type="ARBA" id="ARBA00023002"/>
    </source>
</evidence>
<evidence type="ECO:0000256" key="4">
    <source>
        <dbReference type="ARBA" id="ARBA00022833"/>
    </source>
</evidence>
<comment type="similarity">
    <text evidence="2 7">Belongs to the zinc-containing alcohol dehydrogenase family.</text>
</comment>
<evidence type="ECO:0000313" key="12">
    <source>
        <dbReference type="Proteomes" id="UP000078240"/>
    </source>
</evidence>
<keyword evidence="5" id="KW-0560">Oxidoreductase</keyword>
<dbReference type="GO" id="GO:0008270">
    <property type="term" value="F:zinc ion binding"/>
    <property type="evidence" value="ECO:0007669"/>
    <property type="project" value="InterPro"/>
</dbReference>
<evidence type="ECO:0000256" key="7">
    <source>
        <dbReference type="RuleBase" id="RU361277"/>
    </source>
</evidence>
<gene>
    <name evidence="10" type="ORF">Purlil1_10730</name>
    <name evidence="11" type="ORF">VFPBJ_11042</name>
</gene>
<dbReference type="PROSITE" id="PS00059">
    <property type="entry name" value="ADH_ZINC"/>
    <property type="match status" value="1"/>
</dbReference>
<dbReference type="Gene3D" id="3.90.180.10">
    <property type="entry name" value="Medium-chain alcohol dehydrogenases, catalytic domain"/>
    <property type="match status" value="1"/>
</dbReference>
<feature type="domain" description="Alcohol dehydrogenase-like C-terminal" evidence="8">
    <location>
        <begin position="190"/>
        <end position="258"/>
    </location>
</feature>
<dbReference type="SUPFAM" id="SSF51735">
    <property type="entry name" value="NAD(P)-binding Rossmann-fold domains"/>
    <property type="match status" value="1"/>
</dbReference>
<evidence type="ECO:0000256" key="1">
    <source>
        <dbReference type="ARBA" id="ARBA00001947"/>
    </source>
</evidence>
<reference evidence="10 13" key="3">
    <citation type="journal article" date="2024" name="Microbiol. Resour. Announc.">
        <title>Genome annotations for the ascomycete fungi Trichoderma harzianum, Trichoderma aggressivum, and Purpureocillium lilacinum.</title>
        <authorList>
            <person name="Beijen E.P.W."/>
            <person name="Ohm R.A."/>
        </authorList>
    </citation>
    <scope>NUCLEOTIDE SEQUENCE [LARGE SCALE GENOMIC DNA]</scope>
    <source>
        <strain evidence="10 13">CBS 150709</strain>
    </source>
</reference>
<keyword evidence="6" id="KW-0520">NAD</keyword>
<organism evidence="11 12">
    <name type="scientific">Purpureocillium lilacinum</name>
    <name type="common">Paecilomyces lilacinus</name>
    <dbReference type="NCBI Taxonomy" id="33203"/>
    <lineage>
        <taxon>Eukaryota</taxon>
        <taxon>Fungi</taxon>
        <taxon>Dikarya</taxon>
        <taxon>Ascomycota</taxon>
        <taxon>Pezizomycotina</taxon>
        <taxon>Sordariomycetes</taxon>
        <taxon>Hypocreomycetidae</taxon>
        <taxon>Hypocreales</taxon>
        <taxon>Ophiocordycipitaceae</taxon>
        <taxon>Purpureocillium</taxon>
    </lineage>
</organism>
<evidence type="ECO:0000259" key="9">
    <source>
        <dbReference type="Pfam" id="PF08240"/>
    </source>
</evidence>
<dbReference type="PANTHER" id="PTHR42813:SF3">
    <property type="entry name" value="GLUTATHIONE-INDEPENDENT FORMALDEHYDE DEHYDROGENASE"/>
    <property type="match status" value="1"/>
</dbReference>
<dbReference type="InterPro" id="IPR011032">
    <property type="entry name" value="GroES-like_sf"/>
</dbReference>
<dbReference type="PANTHER" id="PTHR42813">
    <property type="entry name" value="ZINC-TYPE ALCOHOL DEHYDROGENASE-LIKE"/>
    <property type="match status" value="1"/>
</dbReference>
<dbReference type="InterPro" id="IPR013154">
    <property type="entry name" value="ADH-like_N"/>
</dbReference>
<dbReference type="InterPro" id="IPR036291">
    <property type="entry name" value="NAD(P)-bd_dom_sf"/>
</dbReference>
<dbReference type="InterPro" id="IPR002328">
    <property type="entry name" value="ADH_Zn_CS"/>
</dbReference>
<comment type="caution">
    <text evidence="11">The sequence shown here is derived from an EMBL/GenBank/DDBJ whole genome shotgun (WGS) entry which is preliminary data.</text>
</comment>
<dbReference type="InterPro" id="IPR013149">
    <property type="entry name" value="ADH-like_C"/>
</dbReference>
<feature type="domain" description="Alcohol dehydrogenase-like N-terminal" evidence="9">
    <location>
        <begin position="30"/>
        <end position="142"/>
    </location>
</feature>
<evidence type="ECO:0000313" key="11">
    <source>
        <dbReference type="EMBL" id="OAQ67447.1"/>
    </source>
</evidence>
<dbReference type="GO" id="GO:0016491">
    <property type="term" value="F:oxidoreductase activity"/>
    <property type="evidence" value="ECO:0007669"/>
    <property type="project" value="UniProtKB-KW"/>
</dbReference>